<accession>A0A931I183</accession>
<dbReference type="SUPFAM" id="SSF53067">
    <property type="entry name" value="Actin-like ATPase domain"/>
    <property type="match status" value="2"/>
</dbReference>
<evidence type="ECO:0000259" key="5">
    <source>
        <dbReference type="Pfam" id="PF02782"/>
    </source>
</evidence>
<feature type="domain" description="Carbohydrate kinase FGGY C-terminal" evidence="5">
    <location>
        <begin position="293"/>
        <end position="461"/>
    </location>
</feature>
<feature type="domain" description="Carbohydrate kinase FGGY N-terminal" evidence="4">
    <location>
        <begin position="14"/>
        <end position="259"/>
    </location>
</feature>
<dbReference type="Gene3D" id="3.30.420.40">
    <property type="match status" value="2"/>
</dbReference>
<reference evidence="6" key="1">
    <citation type="submission" date="2020-12" db="EMBL/GenBank/DDBJ databases">
        <title>Methylobrevis albus sp. nov., isolated from fresh water lack sediment.</title>
        <authorList>
            <person name="Zou Q."/>
        </authorList>
    </citation>
    <scope>NUCLEOTIDE SEQUENCE</scope>
    <source>
        <strain evidence="6">L22</strain>
    </source>
</reference>
<protein>
    <submittedName>
        <fullName evidence="6">FGGY-family carbohydrate kinase</fullName>
    </submittedName>
</protein>
<dbReference type="InterPro" id="IPR018484">
    <property type="entry name" value="FGGY_N"/>
</dbReference>
<dbReference type="AlphaFoldDB" id="A0A931I183"/>
<name>A0A931I183_9HYPH</name>
<dbReference type="Proteomes" id="UP000631694">
    <property type="component" value="Unassembled WGS sequence"/>
</dbReference>
<dbReference type="InterPro" id="IPR000577">
    <property type="entry name" value="Carb_kinase_FGGY"/>
</dbReference>
<comment type="caution">
    <text evidence="6">The sequence shown here is derived from an EMBL/GenBank/DDBJ whole genome shotgun (WGS) entry which is preliminary data.</text>
</comment>
<dbReference type="Pfam" id="PF02782">
    <property type="entry name" value="FGGY_C"/>
    <property type="match status" value="1"/>
</dbReference>
<dbReference type="PIRSF" id="PIRSF000538">
    <property type="entry name" value="GlpK"/>
    <property type="match status" value="1"/>
</dbReference>
<dbReference type="PANTHER" id="PTHR43095:SF5">
    <property type="entry name" value="XYLULOSE KINASE"/>
    <property type="match status" value="1"/>
</dbReference>
<organism evidence="6 7">
    <name type="scientific">Methylobrevis albus</name>
    <dbReference type="NCBI Taxonomy" id="2793297"/>
    <lineage>
        <taxon>Bacteria</taxon>
        <taxon>Pseudomonadati</taxon>
        <taxon>Pseudomonadota</taxon>
        <taxon>Alphaproteobacteria</taxon>
        <taxon>Hyphomicrobiales</taxon>
        <taxon>Pleomorphomonadaceae</taxon>
        <taxon>Methylobrevis</taxon>
    </lineage>
</organism>
<keyword evidence="3 6" id="KW-0418">Kinase</keyword>
<dbReference type="InterPro" id="IPR018485">
    <property type="entry name" value="FGGY_C"/>
</dbReference>
<comment type="similarity">
    <text evidence="1">Belongs to the FGGY kinase family.</text>
</comment>
<evidence type="ECO:0000313" key="6">
    <source>
        <dbReference type="EMBL" id="MBH0238442.1"/>
    </source>
</evidence>
<gene>
    <name evidence="6" type="ORF">I5731_11465</name>
</gene>
<dbReference type="PANTHER" id="PTHR43095">
    <property type="entry name" value="SUGAR KINASE"/>
    <property type="match status" value="1"/>
</dbReference>
<keyword evidence="2" id="KW-0808">Transferase</keyword>
<dbReference type="InterPro" id="IPR043129">
    <property type="entry name" value="ATPase_NBD"/>
</dbReference>
<evidence type="ECO:0000313" key="7">
    <source>
        <dbReference type="Proteomes" id="UP000631694"/>
    </source>
</evidence>
<evidence type="ECO:0000256" key="2">
    <source>
        <dbReference type="ARBA" id="ARBA00022679"/>
    </source>
</evidence>
<evidence type="ECO:0000259" key="4">
    <source>
        <dbReference type="Pfam" id="PF00370"/>
    </source>
</evidence>
<dbReference type="GO" id="GO:0016301">
    <property type="term" value="F:kinase activity"/>
    <property type="evidence" value="ECO:0007669"/>
    <property type="project" value="UniProtKB-KW"/>
</dbReference>
<dbReference type="RefSeq" id="WP_197311507.1">
    <property type="nucleotide sequence ID" value="NZ_JADZLT010000050.1"/>
</dbReference>
<sequence>MTDSASDRTAPGRYALGLDIGTTSTIGILIEPATARVLALASRAVTLSSPHPGWAEEDPAEWWANVTALVPQLLAEAGIDAAEIGAVGVTGMLPAVVLLGADGEILRPSIQQSDGRCGAEVEALKREVDAAAFLQTAGNGVNQQLVTAKLRWIETHEPAVFAKIATVFGSYDYINFRLTGERAVEQNWALEAGFVDVGRDVIDDDLVALAHVPRSVVPRFSRSHAILGSVTPEAAAATGLAAGTPVVGGAADLIASALGAGVVGAGDVLLKFGGSVDILTATPTVAPDARLYLDYHLVPGLYMPNGCMATGGSGLNWFVRTFAAGETQKAAFEGKTLHQYLDGLAAAKPAGADGLTILPYFLGEKTPIHDPEARGLIDGLTLSHDLGHLWRALLESYAYALKHHVEVLHDMGHATTRYLVSDGGAASRVWMQIVADVLQQPLQRLAGHPGSCLGAAWTAAMGTGLASDWGGIAAFVTMDEMLQPDPANAAVHAAGYQRYRALYRAVAAVQ</sequence>
<keyword evidence="7" id="KW-1185">Reference proteome</keyword>
<dbReference type="GO" id="GO:0005975">
    <property type="term" value="P:carbohydrate metabolic process"/>
    <property type="evidence" value="ECO:0007669"/>
    <property type="project" value="InterPro"/>
</dbReference>
<evidence type="ECO:0000256" key="3">
    <source>
        <dbReference type="ARBA" id="ARBA00022777"/>
    </source>
</evidence>
<dbReference type="EMBL" id="JADZLT010000050">
    <property type="protein sequence ID" value="MBH0238442.1"/>
    <property type="molecule type" value="Genomic_DNA"/>
</dbReference>
<evidence type="ECO:0000256" key="1">
    <source>
        <dbReference type="ARBA" id="ARBA00009156"/>
    </source>
</evidence>
<dbReference type="CDD" id="cd07804">
    <property type="entry name" value="ASKHA_NBD_FGGY_RrXK-like"/>
    <property type="match status" value="1"/>
</dbReference>
<dbReference type="Pfam" id="PF00370">
    <property type="entry name" value="FGGY_N"/>
    <property type="match status" value="1"/>
</dbReference>
<dbReference type="InterPro" id="IPR050406">
    <property type="entry name" value="FGGY_Carb_Kinase"/>
</dbReference>
<proteinExistence type="inferred from homology"/>